<accession>A0A0C6FH55</accession>
<dbReference type="PATRIC" id="fig|270351.10.peg.971"/>
<dbReference type="OrthoDB" id="8222749at2"/>
<protein>
    <submittedName>
        <fullName evidence="1">Uncharacterized protein</fullName>
    </submittedName>
</protein>
<proteinExistence type="predicted"/>
<dbReference type="STRING" id="270351.Maq22A_c05095"/>
<dbReference type="AlphaFoldDB" id="A0A0C6FH55"/>
<reference evidence="1 2" key="1">
    <citation type="journal article" date="2015" name="Genome Announc.">
        <title>Complete Genome Sequence of Methylobacterium aquaticum Strain 22A, Isolated from Racomitrium japonicum Moss.</title>
        <authorList>
            <person name="Tani A."/>
            <person name="Ogura Y."/>
            <person name="Hayashi T."/>
            <person name="Kimbara K."/>
        </authorList>
    </citation>
    <scope>NUCLEOTIDE SEQUENCE [LARGE SCALE GENOMIC DNA]</scope>
    <source>
        <strain evidence="1 2">MA-22A</strain>
    </source>
</reference>
<dbReference type="Proteomes" id="UP000061432">
    <property type="component" value="Chromosome"/>
</dbReference>
<evidence type="ECO:0000313" key="2">
    <source>
        <dbReference type="Proteomes" id="UP000061432"/>
    </source>
</evidence>
<dbReference type="KEGG" id="maqu:Maq22A_c05095"/>
<gene>
    <name evidence="1" type="ORF">Maq22A_c05095</name>
</gene>
<dbReference type="RefSeq" id="WP_145984583.1">
    <property type="nucleotide sequence ID" value="NZ_AP014704.1"/>
</dbReference>
<organism evidence="1 2">
    <name type="scientific">Methylobacterium aquaticum</name>
    <dbReference type="NCBI Taxonomy" id="270351"/>
    <lineage>
        <taxon>Bacteria</taxon>
        <taxon>Pseudomonadati</taxon>
        <taxon>Pseudomonadota</taxon>
        <taxon>Alphaproteobacteria</taxon>
        <taxon>Hyphomicrobiales</taxon>
        <taxon>Methylobacteriaceae</taxon>
        <taxon>Methylobacterium</taxon>
    </lineage>
</organism>
<evidence type="ECO:0000313" key="1">
    <source>
        <dbReference type="EMBL" id="BAQ44409.1"/>
    </source>
</evidence>
<name>A0A0C6FH55_9HYPH</name>
<reference evidence="2" key="2">
    <citation type="submission" date="2015-01" db="EMBL/GenBank/DDBJ databases">
        <title>Complete genome sequence of Methylobacterium aquaticum strain 22A.</title>
        <authorList>
            <person name="Tani A."/>
            <person name="Ogura Y."/>
            <person name="Hayashi T."/>
        </authorList>
    </citation>
    <scope>NUCLEOTIDE SEQUENCE [LARGE SCALE GENOMIC DNA]</scope>
    <source>
        <strain evidence="2">MA-22A</strain>
    </source>
</reference>
<dbReference type="EMBL" id="AP014704">
    <property type="protein sequence ID" value="BAQ44409.1"/>
    <property type="molecule type" value="Genomic_DNA"/>
</dbReference>
<sequence length="276" mass="29218">MSMGPYTSAPVPFVRHDEAGRITERGRMEMQYIVAENAERGGILAGEAADETHYVEDPTGPARRLRLRRALVVAFDTREPAPGAPARVHLPPDTVITVTGPITGTVTASGAVDLVLRMPGTYRVTMEAWPRRPAIETLTVPAATGPVPEAPPGAVVIGPSLEAVRARAKEIATLHYAEQALISRPAGLQAADLLKAQEAARVLAGGDSEWIAEEAAERGQDPAVLAAAIVAESTKTVERERERVRVTQAVARATTESEVVAALQVVGLEFVLPPGP</sequence>